<dbReference type="SMART" id="SM00448">
    <property type="entry name" value="REC"/>
    <property type="match status" value="1"/>
</dbReference>
<evidence type="ECO:0000313" key="7">
    <source>
        <dbReference type="Proteomes" id="UP000436522"/>
    </source>
</evidence>
<dbReference type="GO" id="GO:0000160">
    <property type="term" value="P:phosphorelay signal transduction system"/>
    <property type="evidence" value="ECO:0007669"/>
    <property type="project" value="InterPro"/>
</dbReference>
<keyword evidence="7" id="KW-1185">Reference proteome</keyword>
<evidence type="ECO:0000259" key="5">
    <source>
        <dbReference type="PROSITE" id="PS50887"/>
    </source>
</evidence>
<name>A0A640VQM4_9RHOB</name>
<evidence type="ECO:0000256" key="2">
    <source>
        <dbReference type="ARBA" id="ARBA00034247"/>
    </source>
</evidence>
<dbReference type="GO" id="GO:0005886">
    <property type="term" value="C:plasma membrane"/>
    <property type="evidence" value="ECO:0007669"/>
    <property type="project" value="TreeGrafter"/>
</dbReference>
<dbReference type="NCBIfam" id="TIGR00254">
    <property type="entry name" value="GGDEF"/>
    <property type="match status" value="1"/>
</dbReference>
<dbReference type="InterPro" id="IPR001789">
    <property type="entry name" value="Sig_transdc_resp-reg_receiver"/>
</dbReference>
<dbReference type="InterPro" id="IPR011006">
    <property type="entry name" value="CheY-like_superfamily"/>
</dbReference>
<dbReference type="Pfam" id="PF00072">
    <property type="entry name" value="Response_reg"/>
    <property type="match status" value="1"/>
</dbReference>
<dbReference type="PROSITE" id="PS50887">
    <property type="entry name" value="GGDEF"/>
    <property type="match status" value="1"/>
</dbReference>
<sequence length="467" mass="50542">MQGKILIVDAISTNRIVLKVKLASAFYEVIQASTADEACVAALRHDPDLIISAMALPDCEAAELCRRLHQNPQTRAIPMMVVCTRPNAETRLRALEAGVQDVMLKPIDDTLLLARVRSLIRAHNSAAEWQMRDDTSRALGFAEDTLDFGPPGRAVLVGTHAHTAHNWISLLRPQLRTSLSFTSPETALRDLSPEKVPDVFILTLSDEDNSTSDVLRLLAAIRATAITRHAGILVVQSRPDPGLGAYALDLGADDLMSDGFDVAELTLRIKAMLRRKRVGDQLRATVRTGLKAAVSDPLTGLHNRRYAMPHLARVAEHSAATGRSFAVMVADLDHFKQINDLYGHASGDAVLVETAKRLRDNLRGVDLIARIGGEEFLIVMPATPLSEARVAASRLCRKIGGRGFVVPGADQPIKVTVSIGVTIGGVRKVHEAPSPQDANLLLDAADKALYAAKMQGRNQVNLSRPAA</sequence>
<evidence type="ECO:0000256" key="1">
    <source>
        <dbReference type="ARBA" id="ARBA00012528"/>
    </source>
</evidence>
<dbReference type="GO" id="GO:1902201">
    <property type="term" value="P:negative regulation of bacterial-type flagellum-dependent cell motility"/>
    <property type="evidence" value="ECO:0007669"/>
    <property type="project" value="TreeGrafter"/>
</dbReference>
<proteinExistence type="predicted"/>
<dbReference type="OrthoDB" id="9812260at2"/>
<organism evidence="6 7">
    <name type="scientific">Roseobacter cerasinus</name>
    <dbReference type="NCBI Taxonomy" id="2602289"/>
    <lineage>
        <taxon>Bacteria</taxon>
        <taxon>Pseudomonadati</taxon>
        <taxon>Pseudomonadota</taxon>
        <taxon>Alphaproteobacteria</taxon>
        <taxon>Rhodobacterales</taxon>
        <taxon>Roseobacteraceae</taxon>
        <taxon>Roseobacter</taxon>
    </lineage>
</organism>
<comment type="catalytic activity">
    <reaction evidence="2">
        <text>2 GTP = 3',3'-c-di-GMP + 2 diphosphate</text>
        <dbReference type="Rhea" id="RHEA:24898"/>
        <dbReference type="ChEBI" id="CHEBI:33019"/>
        <dbReference type="ChEBI" id="CHEBI:37565"/>
        <dbReference type="ChEBI" id="CHEBI:58805"/>
        <dbReference type="EC" id="2.7.7.65"/>
    </reaction>
</comment>
<evidence type="ECO:0000313" key="6">
    <source>
        <dbReference type="EMBL" id="GFE50319.1"/>
    </source>
</evidence>
<dbReference type="GO" id="GO:0043709">
    <property type="term" value="P:cell adhesion involved in single-species biofilm formation"/>
    <property type="evidence" value="ECO:0007669"/>
    <property type="project" value="TreeGrafter"/>
</dbReference>
<dbReference type="SMART" id="SM00267">
    <property type="entry name" value="GGDEF"/>
    <property type="match status" value="1"/>
</dbReference>
<dbReference type="SUPFAM" id="SSF52172">
    <property type="entry name" value="CheY-like"/>
    <property type="match status" value="2"/>
</dbReference>
<reference evidence="6 7" key="1">
    <citation type="submission" date="2019-12" db="EMBL/GenBank/DDBJ databases">
        <title>Roseobacter cerasinus sp. nov., isolated from seawater around aquaculture.</title>
        <authorList>
            <person name="Muramatsu S."/>
            <person name="Takabe Y."/>
            <person name="Mori K."/>
            <person name="Takaichi S."/>
            <person name="Hanada S."/>
        </authorList>
    </citation>
    <scope>NUCLEOTIDE SEQUENCE [LARGE SCALE GENOMIC DNA]</scope>
    <source>
        <strain evidence="6 7">AI77</strain>
    </source>
</reference>
<gene>
    <name evidence="6" type="ORF">So717_20720</name>
</gene>
<dbReference type="Gene3D" id="3.30.70.270">
    <property type="match status" value="1"/>
</dbReference>
<dbReference type="FunFam" id="3.30.70.270:FF:000001">
    <property type="entry name" value="Diguanylate cyclase domain protein"/>
    <property type="match status" value="1"/>
</dbReference>
<dbReference type="InterPro" id="IPR043128">
    <property type="entry name" value="Rev_trsase/Diguanyl_cyclase"/>
</dbReference>
<dbReference type="InterPro" id="IPR050469">
    <property type="entry name" value="Diguanylate_Cyclase"/>
</dbReference>
<dbReference type="Pfam" id="PF00990">
    <property type="entry name" value="GGDEF"/>
    <property type="match status" value="1"/>
</dbReference>
<evidence type="ECO:0000259" key="4">
    <source>
        <dbReference type="PROSITE" id="PS50110"/>
    </source>
</evidence>
<accession>A0A640VQM4</accession>
<dbReference type="GO" id="GO:0052621">
    <property type="term" value="F:diguanylate cyclase activity"/>
    <property type="evidence" value="ECO:0007669"/>
    <property type="project" value="UniProtKB-EC"/>
</dbReference>
<evidence type="ECO:0000256" key="3">
    <source>
        <dbReference type="PROSITE-ProRule" id="PRU00169"/>
    </source>
</evidence>
<dbReference type="PANTHER" id="PTHR45138:SF9">
    <property type="entry name" value="DIGUANYLATE CYCLASE DGCM-RELATED"/>
    <property type="match status" value="1"/>
</dbReference>
<dbReference type="EMBL" id="BLIV01000003">
    <property type="protein sequence ID" value="GFE50319.1"/>
    <property type="molecule type" value="Genomic_DNA"/>
</dbReference>
<dbReference type="SUPFAM" id="SSF55073">
    <property type="entry name" value="Nucleotide cyclase"/>
    <property type="match status" value="1"/>
</dbReference>
<dbReference type="Proteomes" id="UP000436522">
    <property type="component" value="Unassembled WGS sequence"/>
</dbReference>
<feature type="domain" description="Response regulatory" evidence="4">
    <location>
        <begin position="4"/>
        <end position="120"/>
    </location>
</feature>
<feature type="domain" description="Response regulatory" evidence="4">
    <location>
        <begin position="153"/>
        <end position="273"/>
    </location>
</feature>
<dbReference type="CDD" id="cd01949">
    <property type="entry name" value="GGDEF"/>
    <property type="match status" value="1"/>
</dbReference>
<dbReference type="RefSeq" id="WP_159976889.1">
    <property type="nucleotide sequence ID" value="NZ_BLIV01000003.1"/>
</dbReference>
<dbReference type="Gene3D" id="3.40.50.2300">
    <property type="match status" value="1"/>
</dbReference>
<dbReference type="EC" id="2.7.7.65" evidence="1"/>
<comment type="caution">
    <text evidence="6">The sequence shown here is derived from an EMBL/GenBank/DDBJ whole genome shotgun (WGS) entry which is preliminary data.</text>
</comment>
<protein>
    <recommendedName>
        <fullName evidence="1">diguanylate cyclase</fullName>
        <ecNumber evidence="1">2.7.7.65</ecNumber>
    </recommendedName>
</protein>
<dbReference type="InterPro" id="IPR000160">
    <property type="entry name" value="GGDEF_dom"/>
</dbReference>
<comment type="caution">
    <text evidence="3">Lacks conserved residue(s) required for the propagation of feature annotation.</text>
</comment>
<dbReference type="PANTHER" id="PTHR45138">
    <property type="entry name" value="REGULATORY COMPONENTS OF SENSORY TRANSDUCTION SYSTEM"/>
    <property type="match status" value="1"/>
</dbReference>
<dbReference type="InterPro" id="IPR029787">
    <property type="entry name" value="Nucleotide_cyclase"/>
</dbReference>
<dbReference type="PROSITE" id="PS50110">
    <property type="entry name" value="RESPONSE_REGULATORY"/>
    <property type="match status" value="2"/>
</dbReference>
<feature type="domain" description="GGDEF" evidence="5">
    <location>
        <begin position="323"/>
        <end position="465"/>
    </location>
</feature>
<dbReference type="AlphaFoldDB" id="A0A640VQM4"/>